<evidence type="ECO:0000313" key="3">
    <source>
        <dbReference type="RefSeq" id="XP_018840925.1"/>
    </source>
</evidence>
<protein>
    <submittedName>
        <fullName evidence="3">Uncharacterized protein LOC109006182</fullName>
    </submittedName>
</protein>
<dbReference type="Proteomes" id="UP000235220">
    <property type="component" value="Chromosome 8"/>
</dbReference>
<gene>
    <name evidence="3" type="primary">LOC109006182</name>
</gene>
<dbReference type="InParanoid" id="A0A2I4GAM9"/>
<keyword evidence="2" id="KW-1185">Reference proteome</keyword>
<name>A0A2I4GAM9_JUGRE</name>
<sequence length="86" mass="9617">MEANEERREQLEITRDQGEKKKMNNNNVPENTTTQSSTGFDPMAKILIRKTIVTDSGEDQGDHGAEAPDDVLAFTRSVHKIDSSLE</sequence>
<evidence type="ECO:0000313" key="2">
    <source>
        <dbReference type="Proteomes" id="UP000235220"/>
    </source>
</evidence>
<feature type="region of interest" description="Disordered" evidence="1">
    <location>
        <begin position="1"/>
        <end position="42"/>
    </location>
</feature>
<dbReference type="RefSeq" id="XP_018840925.1">
    <property type="nucleotide sequence ID" value="XM_018985380.2"/>
</dbReference>
<proteinExistence type="predicted"/>
<dbReference type="GeneID" id="109006182"/>
<feature type="compositionally biased region" description="Basic and acidic residues" evidence="1">
    <location>
        <begin position="1"/>
        <end position="22"/>
    </location>
</feature>
<feature type="compositionally biased region" description="Polar residues" evidence="1">
    <location>
        <begin position="24"/>
        <end position="39"/>
    </location>
</feature>
<evidence type="ECO:0000256" key="1">
    <source>
        <dbReference type="SAM" id="MobiDB-lite"/>
    </source>
</evidence>
<dbReference type="KEGG" id="jre:109006182"/>
<reference evidence="3" key="1">
    <citation type="submission" date="2025-08" db="UniProtKB">
        <authorList>
            <consortium name="RefSeq"/>
        </authorList>
    </citation>
    <scope>IDENTIFICATION</scope>
    <source>
        <tissue evidence="3">Leaves</tissue>
    </source>
</reference>
<accession>A0A2I4GAM9</accession>
<dbReference type="OrthoDB" id="687180at2759"/>
<organism evidence="2 3">
    <name type="scientific">Juglans regia</name>
    <name type="common">English walnut</name>
    <dbReference type="NCBI Taxonomy" id="51240"/>
    <lineage>
        <taxon>Eukaryota</taxon>
        <taxon>Viridiplantae</taxon>
        <taxon>Streptophyta</taxon>
        <taxon>Embryophyta</taxon>
        <taxon>Tracheophyta</taxon>
        <taxon>Spermatophyta</taxon>
        <taxon>Magnoliopsida</taxon>
        <taxon>eudicotyledons</taxon>
        <taxon>Gunneridae</taxon>
        <taxon>Pentapetalae</taxon>
        <taxon>rosids</taxon>
        <taxon>fabids</taxon>
        <taxon>Fagales</taxon>
        <taxon>Juglandaceae</taxon>
        <taxon>Juglans</taxon>
    </lineage>
</organism>
<dbReference type="AlphaFoldDB" id="A0A2I4GAM9"/>